<keyword evidence="3" id="KW-0804">Transcription</keyword>
<dbReference type="GO" id="GO:0003677">
    <property type="term" value="F:DNA binding"/>
    <property type="evidence" value="ECO:0007669"/>
    <property type="project" value="UniProtKB-KW"/>
</dbReference>
<sequence>MREYGQYCPVSIGSEVLADRWTPLILREMVYGSTRFNEIERGLPGISRTLLATRLRHLERKGVLERVPQARGCEYHLTPAGRELAPILVAIGEWAVKWLFSEPLPAEVDPVTLTWWMHRRVDRDRVPPQRVVIEFDYTGPAPIRLWIVLDRGEPSVCRKHPGFDVDVYVTAEPVALMRVFAGTRTLIEALDDGSVRLHGPAALVRGFGVWFLWSPFHAAVRRAVTGSETGERS</sequence>
<dbReference type="PROSITE" id="PS51118">
    <property type="entry name" value="HTH_HXLR"/>
    <property type="match status" value="1"/>
</dbReference>
<dbReference type="InterPro" id="IPR002577">
    <property type="entry name" value="HTH_HxlR"/>
</dbReference>
<dbReference type="SUPFAM" id="SSF46785">
    <property type="entry name" value="Winged helix' DNA-binding domain"/>
    <property type="match status" value="1"/>
</dbReference>
<keyword evidence="2" id="KW-0238">DNA-binding</keyword>
<keyword evidence="1" id="KW-0805">Transcription regulation</keyword>
<dbReference type="EMBL" id="CCSD01000045">
    <property type="protein sequence ID" value="CDZ87842.1"/>
    <property type="molecule type" value="Genomic_DNA"/>
</dbReference>
<dbReference type="PANTHER" id="PTHR33204">
    <property type="entry name" value="TRANSCRIPTIONAL REGULATOR, MARR FAMILY"/>
    <property type="match status" value="1"/>
</dbReference>
<dbReference type="GeneID" id="66837145"/>
<reference evidence="4 5" key="1">
    <citation type="journal article" date="2014" name="Genome Announc.">
        <title>Draft Genome Sequence of Propane- and Butane-Oxidizing Actinobacterium Rhodococcus ruber IEGM 231.</title>
        <authorList>
            <person name="Ivshina I.B."/>
            <person name="Kuyukina M.S."/>
            <person name="Krivoruchko A.V."/>
            <person name="Barbe V."/>
            <person name="Fischer C."/>
        </authorList>
    </citation>
    <scope>NUCLEOTIDE SEQUENCE [LARGE SCALE GENOMIC DNA]</scope>
</reference>
<proteinExistence type="predicted"/>
<name>A0A098BHZ8_9NOCA</name>
<dbReference type="SUPFAM" id="SSF55718">
    <property type="entry name" value="SCP-like"/>
    <property type="match status" value="1"/>
</dbReference>
<accession>A0A098BHZ8</accession>
<evidence type="ECO:0000256" key="2">
    <source>
        <dbReference type="ARBA" id="ARBA00023125"/>
    </source>
</evidence>
<dbReference type="eggNOG" id="COG1733">
    <property type="taxonomic scope" value="Bacteria"/>
</dbReference>
<evidence type="ECO:0000256" key="1">
    <source>
        <dbReference type="ARBA" id="ARBA00023015"/>
    </source>
</evidence>
<gene>
    <name evidence="4" type="ORF">RHRU231_350059</name>
</gene>
<dbReference type="OrthoDB" id="9792527at2"/>
<dbReference type="PANTHER" id="PTHR33204:SF18">
    <property type="entry name" value="TRANSCRIPTIONAL REGULATORY PROTEIN"/>
    <property type="match status" value="1"/>
</dbReference>
<dbReference type="Gene3D" id="1.10.10.10">
    <property type="entry name" value="Winged helix-like DNA-binding domain superfamily/Winged helix DNA-binding domain"/>
    <property type="match status" value="1"/>
</dbReference>
<evidence type="ECO:0000256" key="3">
    <source>
        <dbReference type="ARBA" id="ARBA00023163"/>
    </source>
</evidence>
<dbReference type="RefSeq" id="WP_040270891.1">
    <property type="nucleotide sequence ID" value="NZ_CP023714.1"/>
</dbReference>
<dbReference type="Pfam" id="PF01638">
    <property type="entry name" value="HxlR"/>
    <property type="match status" value="1"/>
</dbReference>
<dbReference type="InterPro" id="IPR036390">
    <property type="entry name" value="WH_DNA-bd_sf"/>
</dbReference>
<dbReference type="Proteomes" id="UP000042997">
    <property type="component" value="Unassembled WGS sequence"/>
</dbReference>
<organism evidence="4 5">
    <name type="scientific">Rhodococcus ruber</name>
    <dbReference type="NCBI Taxonomy" id="1830"/>
    <lineage>
        <taxon>Bacteria</taxon>
        <taxon>Bacillati</taxon>
        <taxon>Actinomycetota</taxon>
        <taxon>Actinomycetes</taxon>
        <taxon>Mycobacteriales</taxon>
        <taxon>Nocardiaceae</taxon>
        <taxon>Rhodococcus</taxon>
    </lineage>
</organism>
<protein>
    <submittedName>
        <fullName evidence="4">Transcriptional regulator, HxlR family</fullName>
    </submittedName>
</protein>
<evidence type="ECO:0000313" key="4">
    <source>
        <dbReference type="EMBL" id="CDZ87842.1"/>
    </source>
</evidence>
<evidence type="ECO:0000313" key="5">
    <source>
        <dbReference type="Proteomes" id="UP000042997"/>
    </source>
</evidence>
<dbReference type="AlphaFoldDB" id="A0A098BHZ8"/>
<dbReference type="InterPro" id="IPR036388">
    <property type="entry name" value="WH-like_DNA-bd_sf"/>
</dbReference>
<dbReference type="InterPro" id="IPR036527">
    <property type="entry name" value="SCP2_sterol-bd_dom_sf"/>
</dbReference>